<dbReference type="InParanoid" id="A0A1Y2LRX6"/>
<accession>A0A1Y2LRX6</accession>
<feature type="signal peptide" evidence="1">
    <location>
        <begin position="1"/>
        <end position="20"/>
    </location>
</feature>
<evidence type="ECO:0000259" key="2">
    <source>
        <dbReference type="SMART" id="SM00235"/>
    </source>
</evidence>
<dbReference type="InterPro" id="IPR001506">
    <property type="entry name" value="Peptidase_M12A"/>
</dbReference>
<protein>
    <recommendedName>
        <fullName evidence="2">Peptidase metallopeptidase domain-containing protein</fullName>
    </recommendedName>
</protein>
<dbReference type="GO" id="GO:0004222">
    <property type="term" value="F:metalloendopeptidase activity"/>
    <property type="evidence" value="ECO:0007669"/>
    <property type="project" value="InterPro"/>
</dbReference>
<evidence type="ECO:0000256" key="1">
    <source>
        <dbReference type="SAM" id="SignalP"/>
    </source>
</evidence>
<dbReference type="SUPFAM" id="SSF55486">
    <property type="entry name" value="Metalloproteases ('zincins'), catalytic domain"/>
    <property type="match status" value="1"/>
</dbReference>
<feature type="chain" id="PRO_5012327616" description="Peptidase metallopeptidase domain-containing protein" evidence="1">
    <location>
        <begin position="21"/>
        <end position="352"/>
    </location>
</feature>
<keyword evidence="1" id="KW-0732">Signal</keyword>
<keyword evidence="4" id="KW-1185">Reference proteome</keyword>
<dbReference type="PANTHER" id="PTHR10127:SF850">
    <property type="entry name" value="METALLOENDOPEPTIDASE"/>
    <property type="match status" value="1"/>
</dbReference>
<dbReference type="OMA" id="DALWIDI"/>
<dbReference type="Proteomes" id="UP000193240">
    <property type="component" value="Unassembled WGS sequence"/>
</dbReference>
<gene>
    <name evidence="3" type="ORF">B5807_08356</name>
</gene>
<name>A0A1Y2LRX6_EPING</name>
<dbReference type="GO" id="GO:0008270">
    <property type="term" value="F:zinc ion binding"/>
    <property type="evidence" value="ECO:0007669"/>
    <property type="project" value="InterPro"/>
</dbReference>
<dbReference type="SMART" id="SM00235">
    <property type="entry name" value="ZnMc"/>
    <property type="match status" value="1"/>
</dbReference>
<dbReference type="InterPro" id="IPR006026">
    <property type="entry name" value="Peptidase_Metallo"/>
</dbReference>
<evidence type="ECO:0000313" key="3">
    <source>
        <dbReference type="EMBL" id="OSS46631.1"/>
    </source>
</evidence>
<dbReference type="GO" id="GO:0006508">
    <property type="term" value="P:proteolysis"/>
    <property type="evidence" value="ECO:0007669"/>
    <property type="project" value="InterPro"/>
</dbReference>
<dbReference type="Gene3D" id="3.40.390.10">
    <property type="entry name" value="Collagenase (Catalytic Domain)"/>
    <property type="match status" value="1"/>
</dbReference>
<dbReference type="EMBL" id="KZ107851">
    <property type="protein sequence ID" value="OSS46631.1"/>
    <property type="molecule type" value="Genomic_DNA"/>
</dbReference>
<sequence>MRLVVLSYTVLFALLPLMFAHPGFSSAVRSDITLIPDTAVVATEKRGASPFVTGLAQPQPWPELLYNNRRIRLITYCYTNKATRDRLECNVINFAIGRWRVKLNSRGFSGTTNVKFEEAQDRASRTAYYCFDNQGRWNDNVPDDALWIDIEGVDGVWGFSTVGWNPPVHGPLNQGRHRMFLAWLNNPARMTDVATHEFGHVLGMDHEFNRSDRDNYVLYICINHRLYDYAFSRARAENPLMSDHDIESNLCNDKDFANRYNFPASAYFKNQNGIIVDETDHGLGFDVDSVMMYASEDISNTQCLVDGNFCALRKWQRTPTGGIDYLRPPLKIKNTWPSDGDARWVQKYYPAT</sequence>
<dbReference type="Pfam" id="PF01400">
    <property type="entry name" value="Astacin"/>
    <property type="match status" value="1"/>
</dbReference>
<dbReference type="STRING" id="105696.A0A1Y2LRX6"/>
<evidence type="ECO:0000313" key="4">
    <source>
        <dbReference type="Proteomes" id="UP000193240"/>
    </source>
</evidence>
<feature type="domain" description="Peptidase metallopeptidase" evidence="2">
    <location>
        <begin position="62"/>
        <end position="248"/>
    </location>
</feature>
<organism evidence="3 4">
    <name type="scientific">Epicoccum nigrum</name>
    <name type="common">Soil fungus</name>
    <name type="synonym">Epicoccum purpurascens</name>
    <dbReference type="NCBI Taxonomy" id="105696"/>
    <lineage>
        <taxon>Eukaryota</taxon>
        <taxon>Fungi</taxon>
        <taxon>Dikarya</taxon>
        <taxon>Ascomycota</taxon>
        <taxon>Pezizomycotina</taxon>
        <taxon>Dothideomycetes</taxon>
        <taxon>Pleosporomycetidae</taxon>
        <taxon>Pleosporales</taxon>
        <taxon>Pleosporineae</taxon>
        <taxon>Didymellaceae</taxon>
        <taxon>Epicoccum</taxon>
    </lineage>
</organism>
<dbReference type="PANTHER" id="PTHR10127">
    <property type="entry name" value="DISCOIDIN, CUB, EGF, LAMININ , AND ZINC METALLOPROTEASE DOMAIN CONTAINING"/>
    <property type="match status" value="1"/>
</dbReference>
<proteinExistence type="predicted"/>
<reference evidence="3 4" key="1">
    <citation type="journal article" date="2017" name="Genome Announc.">
        <title>Genome sequence of the saprophytic ascomycete Epicoccum nigrum ICMP 19927 strain isolated from New Zealand.</title>
        <authorList>
            <person name="Fokin M."/>
            <person name="Fleetwood D."/>
            <person name="Weir B.S."/>
            <person name="Villas-Boas S.G."/>
        </authorList>
    </citation>
    <scope>NUCLEOTIDE SEQUENCE [LARGE SCALE GENOMIC DNA]</scope>
    <source>
        <strain evidence="3 4">ICMP 19927</strain>
    </source>
</reference>
<dbReference type="AlphaFoldDB" id="A0A1Y2LRX6"/>
<dbReference type="InterPro" id="IPR024079">
    <property type="entry name" value="MetalloPept_cat_dom_sf"/>
</dbReference>